<dbReference type="HOGENOM" id="CLU_1719282_0_0_3"/>
<evidence type="ECO:0000256" key="1">
    <source>
        <dbReference type="SAM" id="MobiDB-lite"/>
    </source>
</evidence>
<dbReference type="RefSeq" id="WP_015179924.1">
    <property type="nucleotide sequence ID" value="NC_019733.1"/>
</dbReference>
<accession>K9W566</accession>
<evidence type="ECO:0000313" key="3">
    <source>
        <dbReference type="Proteomes" id="UP000010472"/>
    </source>
</evidence>
<organism evidence="2 3">
    <name type="scientific">Crinalium epipsammum PCC 9333</name>
    <dbReference type="NCBI Taxonomy" id="1173022"/>
    <lineage>
        <taxon>Bacteria</taxon>
        <taxon>Bacillati</taxon>
        <taxon>Cyanobacteriota</taxon>
        <taxon>Cyanophyceae</taxon>
        <taxon>Gomontiellales</taxon>
        <taxon>Gomontiellaceae</taxon>
        <taxon>Crinalium</taxon>
    </lineage>
</organism>
<dbReference type="OrthoDB" id="495071at2"/>
<keyword evidence="3" id="KW-1185">Reference proteome</keyword>
<dbReference type="EMBL" id="CP003621">
    <property type="protein sequence ID" value="AFZ15493.1"/>
    <property type="molecule type" value="Genomic_DNA"/>
</dbReference>
<feature type="region of interest" description="Disordered" evidence="1">
    <location>
        <begin position="109"/>
        <end position="132"/>
    </location>
</feature>
<evidence type="ECO:0000313" key="2">
    <source>
        <dbReference type="EMBL" id="AFZ15493.1"/>
    </source>
</evidence>
<reference evidence="2 3" key="1">
    <citation type="submission" date="2012-06" db="EMBL/GenBank/DDBJ databases">
        <title>Finished plasmid 1 of genome of Crinalium epipsammum PCC 9333.</title>
        <authorList>
            <consortium name="US DOE Joint Genome Institute"/>
            <person name="Gugger M."/>
            <person name="Coursin T."/>
            <person name="Rippka R."/>
            <person name="Tandeau De Marsac N."/>
            <person name="Huntemann M."/>
            <person name="Wei C.-L."/>
            <person name="Han J."/>
            <person name="Detter J.C."/>
            <person name="Han C."/>
            <person name="Tapia R."/>
            <person name="Davenport K."/>
            <person name="Daligault H."/>
            <person name="Erkkila T."/>
            <person name="Gu W."/>
            <person name="Munk A.C.C."/>
            <person name="Teshima H."/>
            <person name="Xu Y."/>
            <person name="Chain P."/>
            <person name="Chen A."/>
            <person name="Krypides N."/>
            <person name="Mavromatis K."/>
            <person name="Markowitz V."/>
            <person name="Szeto E."/>
            <person name="Ivanova N."/>
            <person name="Mikhailova N."/>
            <person name="Ovchinnikova G."/>
            <person name="Pagani I."/>
            <person name="Pati A."/>
            <person name="Goodwin L."/>
            <person name="Peters L."/>
            <person name="Pitluck S."/>
            <person name="Woyke T."/>
            <person name="Kerfeld C."/>
        </authorList>
    </citation>
    <scope>NUCLEOTIDE SEQUENCE [LARGE SCALE GENOMIC DNA]</scope>
    <source>
        <strain evidence="2 3">PCC 9333</strain>
        <plasmid evidence="3">Plasmid pCRI9333.01</plasmid>
    </source>
</reference>
<name>K9W566_9CYAN</name>
<geneLocation type="plasmid" evidence="2 3">
    <name>pCRI9333.01</name>
</geneLocation>
<dbReference type="KEGG" id="cep:Cri9333_4714"/>
<dbReference type="Proteomes" id="UP000010472">
    <property type="component" value="Plasmid pCRI9333.01"/>
</dbReference>
<dbReference type="AlphaFoldDB" id="K9W566"/>
<protein>
    <submittedName>
        <fullName evidence="2">Uncharacterized protein</fullName>
    </submittedName>
</protein>
<proteinExistence type="predicted"/>
<keyword evidence="2" id="KW-0614">Plasmid</keyword>
<gene>
    <name evidence="2" type="ORF">Cri9333_4714</name>
</gene>
<sequence>MNNNDKPLRKKSVDFRLRLQPLVDSPEAAVLSHLNSLGSRSSNQLILQVLRTWFLPFAYQEKDNLSDEKLKKVALEACNALEQQIIYIRQVFFLEKPTPHIVMMNGQNSAQAQPLSAPEPEPVPEPKRESLIKGVGTYEEAESLFGDM</sequence>
<dbReference type="PATRIC" id="fig|1173022.3.peg.5088"/>